<dbReference type="Proteomes" id="UP000219422">
    <property type="component" value="Chromosome"/>
</dbReference>
<proteinExistence type="predicted"/>
<organism evidence="1 2">
    <name type="scientific">Sphingobium yanoikuyae</name>
    <name type="common">Sphingomonas yanoikuyae</name>
    <dbReference type="NCBI Taxonomy" id="13690"/>
    <lineage>
        <taxon>Bacteria</taxon>
        <taxon>Pseudomonadati</taxon>
        <taxon>Pseudomonadota</taxon>
        <taxon>Alphaproteobacteria</taxon>
        <taxon>Sphingomonadales</taxon>
        <taxon>Sphingomonadaceae</taxon>
        <taxon>Sphingobium</taxon>
    </lineage>
</organism>
<dbReference type="EMBL" id="CP023741">
    <property type="protein sequence ID" value="ATI79897.1"/>
    <property type="molecule type" value="Genomic_DNA"/>
</dbReference>
<dbReference type="AlphaFoldDB" id="A0A291MXR7"/>
<gene>
    <name evidence="1" type="ORF">A6768_07595</name>
</gene>
<dbReference type="SUPFAM" id="SSF48695">
    <property type="entry name" value="Multiheme cytochromes"/>
    <property type="match status" value="1"/>
</dbReference>
<evidence type="ECO:0000313" key="1">
    <source>
        <dbReference type="EMBL" id="ATI79897.1"/>
    </source>
</evidence>
<reference evidence="1 2" key="1">
    <citation type="submission" date="2017-10" db="EMBL/GenBank/DDBJ databases">
        <title>Sphingobium yanoikuyae S72.</title>
        <authorList>
            <person name="Sanchez E."/>
            <person name="Bustos P."/>
            <person name="Mendoza P."/>
            <person name="Guo X."/>
            <person name="Mendoza A."/>
        </authorList>
    </citation>
    <scope>NUCLEOTIDE SEQUENCE [LARGE SCALE GENOMIC DNA]</scope>
    <source>
        <strain evidence="1 2">S72</strain>
    </source>
</reference>
<accession>A0A291MXR7</accession>
<sequence>MTGRKPRHRPRRRRFGCLPILALVIAVVALLAAVFLSPRALPENEPLPSVRAPVQQVDLRPISDFAAIADPAERSVALFKEAGRVIQHPRCLNCHPRGDRPTQTDAMRPHNPAVLRGGDGHGLSTLRCTTCHQTQNAKVSGVPGNPKWALAPVEKAWQGKSLGEICRQLLDPARSHMTRDQLLHHMAHDELVGWAWHPGGKRSPAPGTQAQFGNLIQSWIETGAQCPA</sequence>
<name>A0A291MXR7_SPHYA</name>
<dbReference type="KEGG" id="sya:A6768_07595"/>
<protein>
    <submittedName>
        <fullName evidence="1">Isoquinoline 1-oxidoreductase subunit</fullName>
    </submittedName>
</protein>
<dbReference type="InterPro" id="IPR036280">
    <property type="entry name" value="Multihaem_cyt_sf"/>
</dbReference>
<evidence type="ECO:0000313" key="2">
    <source>
        <dbReference type="Proteomes" id="UP000219422"/>
    </source>
</evidence>